<dbReference type="InterPro" id="IPR001849">
    <property type="entry name" value="PH_domain"/>
</dbReference>
<keyword evidence="6" id="KW-0418">Kinase</keyword>
<dbReference type="PANTHER" id="PTHR24351">
    <property type="entry name" value="RIBOSOMAL PROTEIN S6 KINASE"/>
    <property type="match status" value="1"/>
</dbReference>
<evidence type="ECO:0000256" key="5">
    <source>
        <dbReference type="ARBA" id="ARBA00022741"/>
    </source>
</evidence>
<dbReference type="InterPro" id="IPR000719">
    <property type="entry name" value="Prot_kinase_dom"/>
</dbReference>
<keyword evidence="3" id="KW-0723">Serine/threonine-protein kinase</keyword>
<dbReference type="PROSITE" id="PS50011">
    <property type="entry name" value="PROTEIN_KINASE_DOM"/>
    <property type="match status" value="1"/>
</dbReference>
<evidence type="ECO:0008006" key="14">
    <source>
        <dbReference type="Google" id="ProtNLM"/>
    </source>
</evidence>
<dbReference type="Pfam" id="PF12796">
    <property type="entry name" value="Ank_2"/>
    <property type="match status" value="1"/>
</dbReference>
<feature type="domain" description="Protein kinase" evidence="10">
    <location>
        <begin position="406"/>
        <end position="658"/>
    </location>
</feature>
<evidence type="ECO:0000313" key="12">
    <source>
        <dbReference type="EMBL" id="CAG9317790.1"/>
    </source>
</evidence>
<keyword evidence="13" id="KW-1185">Reference proteome</keyword>
<gene>
    <name evidence="12" type="ORF">BSTOLATCC_MIC19032</name>
</gene>
<dbReference type="SMART" id="SM00248">
    <property type="entry name" value="ANK"/>
    <property type="match status" value="3"/>
</dbReference>
<dbReference type="InterPro" id="IPR045270">
    <property type="entry name" value="STKc_AGC"/>
</dbReference>
<dbReference type="SMART" id="SM00220">
    <property type="entry name" value="S_TKc"/>
    <property type="match status" value="1"/>
</dbReference>
<dbReference type="SUPFAM" id="SSF56112">
    <property type="entry name" value="Protein kinase-like (PK-like)"/>
    <property type="match status" value="1"/>
</dbReference>
<keyword evidence="4" id="KW-0808">Transferase</keyword>
<feature type="binding site" evidence="9">
    <location>
        <position position="435"/>
    </location>
    <ligand>
        <name>ATP</name>
        <dbReference type="ChEBI" id="CHEBI:30616"/>
    </ligand>
</feature>
<dbReference type="InterPro" id="IPR017441">
    <property type="entry name" value="Protein_kinase_ATP_BS"/>
</dbReference>
<feature type="repeat" description="ANK" evidence="8">
    <location>
        <begin position="144"/>
        <end position="176"/>
    </location>
</feature>
<dbReference type="PROSITE" id="PS50297">
    <property type="entry name" value="ANK_REP_REGION"/>
    <property type="match status" value="1"/>
</dbReference>
<evidence type="ECO:0000259" key="10">
    <source>
        <dbReference type="PROSITE" id="PS50011"/>
    </source>
</evidence>
<dbReference type="InterPro" id="IPR011993">
    <property type="entry name" value="PH-like_dom_sf"/>
</dbReference>
<dbReference type="SUPFAM" id="SSF48403">
    <property type="entry name" value="Ankyrin repeat"/>
    <property type="match status" value="1"/>
</dbReference>
<dbReference type="EMBL" id="CAJZBQ010000018">
    <property type="protein sequence ID" value="CAG9317790.1"/>
    <property type="molecule type" value="Genomic_DNA"/>
</dbReference>
<dbReference type="Gene3D" id="2.30.29.30">
    <property type="entry name" value="Pleckstrin-homology domain (PH domain)/Phosphotyrosine-binding domain (PTB)"/>
    <property type="match status" value="1"/>
</dbReference>
<dbReference type="CDD" id="cd17039">
    <property type="entry name" value="Ubl_ubiquitin_like"/>
    <property type="match status" value="1"/>
</dbReference>
<dbReference type="Proteomes" id="UP001162131">
    <property type="component" value="Unassembled WGS sequence"/>
</dbReference>
<feature type="domain" description="Ubiquitin-like" evidence="11">
    <location>
        <begin position="1"/>
        <end position="71"/>
    </location>
</feature>
<dbReference type="PROSITE" id="PS50088">
    <property type="entry name" value="ANK_REPEAT"/>
    <property type="match status" value="2"/>
</dbReference>
<dbReference type="Pfam" id="PF14560">
    <property type="entry name" value="Ubiquitin_2"/>
    <property type="match status" value="1"/>
</dbReference>
<protein>
    <recommendedName>
        <fullName evidence="14">Non-specific serine/threonine protein kinase</fullName>
    </recommendedName>
</protein>
<keyword evidence="5 9" id="KW-0547">Nucleotide-binding</keyword>
<dbReference type="InterPro" id="IPR000626">
    <property type="entry name" value="Ubiquitin-like_dom"/>
</dbReference>
<keyword evidence="7 9" id="KW-0067">ATP-binding</keyword>
<dbReference type="InterPro" id="IPR029071">
    <property type="entry name" value="Ubiquitin-like_domsf"/>
</dbReference>
<reference evidence="12" key="1">
    <citation type="submission" date="2021-09" db="EMBL/GenBank/DDBJ databases">
        <authorList>
            <consortium name="AG Swart"/>
            <person name="Singh M."/>
            <person name="Singh A."/>
            <person name="Seah K."/>
            <person name="Emmerich C."/>
        </authorList>
    </citation>
    <scope>NUCLEOTIDE SEQUENCE</scope>
    <source>
        <strain evidence="12">ATCC30299</strain>
    </source>
</reference>
<dbReference type="SUPFAM" id="SSF50729">
    <property type="entry name" value="PH domain-like"/>
    <property type="match status" value="1"/>
</dbReference>
<comment type="similarity">
    <text evidence="1">Belongs to the protein kinase superfamily. AGC Ser/Thr protein kinase family. RAC subfamily.</text>
</comment>
<evidence type="ECO:0000256" key="3">
    <source>
        <dbReference type="ARBA" id="ARBA00022527"/>
    </source>
</evidence>
<evidence type="ECO:0000256" key="8">
    <source>
        <dbReference type="PROSITE-ProRule" id="PRU00023"/>
    </source>
</evidence>
<dbReference type="SUPFAM" id="SSF54236">
    <property type="entry name" value="Ubiquitin-like"/>
    <property type="match status" value="1"/>
</dbReference>
<keyword evidence="8" id="KW-0040">ANK repeat</keyword>
<dbReference type="AlphaFoldDB" id="A0AAU9IWA4"/>
<evidence type="ECO:0000313" key="13">
    <source>
        <dbReference type="Proteomes" id="UP001162131"/>
    </source>
</evidence>
<dbReference type="CDD" id="cd05123">
    <property type="entry name" value="STKc_AGC"/>
    <property type="match status" value="1"/>
</dbReference>
<dbReference type="InterPro" id="IPR036770">
    <property type="entry name" value="Ankyrin_rpt-contain_sf"/>
</dbReference>
<dbReference type="FunFam" id="1.10.510.10:FF:000571">
    <property type="entry name" value="Maternal embryonic leucine zipper kinase"/>
    <property type="match status" value="1"/>
</dbReference>
<dbReference type="InterPro" id="IPR002110">
    <property type="entry name" value="Ankyrin_rpt"/>
</dbReference>
<dbReference type="Gene3D" id="1.25.40.20">
    <property type="entry name" value="Ankyrin repeat-containing domain"/>
    <property type="match status" value="1"/>
</dbReference>
<comment type="caution">
    <text evidence="12">The sequence shown here is derived from an EMBL/GenBank/DDBJ whole genome shotgun (WGS) entry which is preliminary data.</text>
</comment>
<dbReference type="SMART" id="SM00233">
    <property type="entry name" value="PH"/>
    <property type="match status" value="1"/>
</dbReference>
<evidence type="ECO:0000256" key="1">
    <source>
        <dbReference type="ARBA" id="ARBA00006935"/>
    </source>
</evidence>
<feature type="repeat" description="ANK" evidence="8">
    <location>
        <begin position="212"/>
        <end position="244"/>
    </location>
</feature>
<proteinExistence type="inferred from homology"/>
<evidence type="ECO:0000256" key="4">
    <source>
        <dbReference type="ARBA" id="ARBA00022679"/>
    </source>
</evidence>
<dbReference type="Gene3D" id="3.10.20.90">
    <property type="entry name" value="Phosphatidylinositol 3-kinase Catalytic Subunit, Chain A, domain 1"/>
    <property type="match status" value="1"/>
</dbReference>
<evidence type="ECO:0000256" key="2">
    <source>
        <dbReference type="ARBA" id="ARBA00011245"/>
    </source>
</evidence>
<evidence type="ECO:0000256" key="7">
    <source>
        <dbReference type="ARBA" id="ARBA00022840"/>
    </source>
</evidence>
<dbReference type="Gene3D" id="3.30.200.20">
    <property type="entry name" value="Phosphorylase Kinase, domain 1"/>
    <property type="match status" value="1"/>
</dbReference>
<dbReference type="InterPro" id="IPR011009">
    <property type="entry name" value="Kinase-like_dom_sf"/>
</dbReference>
<dbReference type="PROSITE" id="PS00107">
    <property type="entry name" value="PROTEIN_KINASE_ATP"/>
    <property type="match status" value="1"/>
</dbReference>
<comment type="subunit">
    <text evidence="2">Monomer.</text>
</comment>
<name>A0AAU9IWA4_9CILI</name>
<evidence type="ECO:0000256" key="9">
    <source>
        <dbReference type="PROSITE-ProRule" id="PRU10141"/>
    </source>
</evidence>
<evidence type="ECO:0000259" key="11">
    <source>
        <dbReference type="PROSITE" id="PS50053"/>
    </source>
</evidence>
<dbReference type="FunFam" id="3.30.200.20:FF:000042">
    <property type="entry name" value="Aurora kinase A"/>
    <property type="match status" value="1"/>
</dbReference>
<accession>A0AAU9IWA4</accession>
<sequence>MKIFIKSENNRTLEFKVEPHCSIGYIKTMIESHLGIPAQDQILKFVLNDSELILDDEYNLEFYGIANHSCLCLRLPNERRIQSQNLNGSRIIPVIENIRSQSFNVFSTVDPLEGFFNLCKSGNYREIARELEYNQELAMTYSSEGWTSIHYAAYNNYTQLMELLFGYKINVNQLTRDGNWAALHLSCIKGHLAATDLLLRHKNIIVDNETDANSTPLHCACLCGSLEIVDLLLQAKANYSIENKMGQLPVEVTVNKNIKDLLCKYMGDTSDLPETFEGYLSIPKLIGSKKVWAVLKPLEGELCLFANKDKCRDSLAAKVYKLNEAQEIKRCKDKFNKKDGFRFQISMKMGKPNYFIVESEEAANVWVRNIFGALLYRQNRSKTYNTKYESALGDFSTIGDVGYDDFEIIQQIGTGSFGVVYLAKKKNTEETYALKAMLKEKLIRQGYTKYAIAEVHVLSIADFPFIIKLYYSFQTARMLYLALDYCQNGSLSDLLQKVNYLPERYAKIYIAELIVAIEYLHENNVIFRDLKPENIMFDNKWHIKLVDFGLSKENMKDEDVSMSFCGSPAYLSPEMLNKTGINKSVDIYGIGCILYEMLSGYPPYYSENMTNLLHKIVSAKLKFPHYVGKCAKNLIKKLLDRDTSRRPKFAEIKSHEFLSEIDWEAFKNGIVPTVSWEF</sequence>
<dbReference type="Pfam" id="PF00069">
    <property type="entry name" value="Pkinase"/>
    <property type="match status" value="1"/>
</dbReference>
<dbReference type="Gene3D" id="1.10.510.10">
    <property type="entry name" value="Transferase(Phosphotransferase) domain 1"/>
    <property type="match status" value="1"/>
</dbReference>
<dbReference type="GO" id="GO:0005524">
    <property type="term" value="F:ATP binding"/>
    <property type="evidence" value="ECO:0007669"/>
    <property type="project" value="UniProtKB-UniRule"/>
</dbReference>
<dbReference type="GO" id="GO:0004674">
    <property type="term" value="F:protein serine/threonine kinase activity"/>
    <property type="evidence" value="ECO:0007669"/>
    <property type="project" value="UniProtKB-KW"/>
</dbReference>
<dbReference type="PROSITE" id="PS50053">
    <property type="entry name" value="UBIQUITIN_2"/>
    <property type="match status" value="1"/>
</dbReference>
<evidence type="ECO:0000256" key="6">
    <source>
        <dbReference type="ARBA" id="ARBA00022777"/>
    </source>
</evidence>
<organism evidence="12 13">
    <name type="scientific">Blepharisma stoltei</name>
    <dbReference type="NCBI Taxonomy" id="1481888"/>
    <lineage>
        <taxon>Eukaryota</taxon>
        <taxon>Sar</taxon>
        <taxon>Alveolata</taxon>
        <taxon>Ciliophora</taxon>
        <taxon>Postciliodesmatophora</taxon>
        <taxon>Heterotrichea</taxon>
        <taxon>Heterotrichida</taxon>
        <taxon>Blepharismidae</taxon>
        <taxon>Blepharisma</taxon>
    </lineage>
</organism>